<name>A0A5C5V199_9BACT</name>
<feature type="domain" description="Methyltransferase small" evidence="6">
    <location>
        <begin position="120"/>
        <end position="201"/>
    </location>
</feature>
<dbReference type="InterPro" id="IPR040758">
    <property type="entry name" value="PrmC_N"/>
</dbReference>
<dbReference type="EC" id="2.1.1.297" evidence="5"/>
<dbReference type="InterPro" id="IPR029063">
    <property type="entry name" value="SAM-dependent_MTases_sf"/>
</dbReference>
<proteinExistence type="inferred from homology"/>
<dbReference type="HAMAP" id="MF_02126">
    <property type="entry name" value="RF_methyltr_PrmC"/>
    <property type="match status" value="1"/>
</dbReference>
<dbReference type="NCBIfam" id="TIGR00536">
    <property type="entry name" value="hemK_fam"/>
    <property type="match status" value="1"/>
</dbReference>
<dbReference type="GO" id="GO:0032259">
    <property type="term" value="P:methylation"/>
    <property type="evidence" value="ECO:0007669"/>
    <property type="project" value="UniProtKB-KW"/>
</dbReference>
<comment type="caution">
    <text evidence="8">The sequence shown here is derived from an EMBL/GenBank/DDBJ whole genome shotgun (WGS) entry which is preliminary data.</text>
</comment>
<keyword evidence="9" id="KW-1185">Reference proteome</keyword>
<dbReference type="Gene3D" id="1.10.8.10">
    <property type="entry name" value="DNA helicase RuvA subunit, C-terminal domain"/>
    <property type="match status" value="1"/>
</dbReference>
<comment type="similarity">
    <text evidence="5">Belongs to the protein N5-glutamine methyltransferase family. PrmC subfamily.</text>
</comment>
<dbReference type="Pfam" id="PF05175">
    <property type="entry name" value="MTS"/>
    <property type="match status" value="1"/>
</dbReference>
<dbReference type="InterPro" id="IPR002052">
    <property type="entry name" value="DNA_methylase_N6_adenine_CS"/>
</dbReference>
<dbReference type="AlphaFoldDB" id="A0A5C5V199"/>
<dbReference type="InterPro" id="IPR007848">
    <property type="entry name" value="Small_mtfrase_dom"/>
</dbReference>
<evidence type="ECO:0000256" key="1">
    <source>
        <dbReference type="ARBA" id="ARBA00022603"/>
    </source>
</evidence>
<comment type="catalytic activity">
    <reaction evidence="4 5">
        <text>L-glutaminyl-[peptide chain release factor] + S-adenosyl-L-methionine = N(5)-methyl-L-glutaminyl-[peptide chain release factor] + S-adenosyl-L-homocysteine + H(+)</text>
        <dbReference type="Rhea" id="RHEA:42896"/>
        <dbReference type="Rhea" id="RHEA-COMP:10271"/>
        <dbReference type="Rhea" id="RHEA-COMP:10272"/>
        <dbReference type="ChEBI" id="CHEBI:15378"/>
        <dbReference type="ChEBI" id="CHEBI:30011"/>
        <dbReference type="ChEBI" id="CHEBI:57856"/>
        <dbReference type="ChEBI" id="CHEBI:59789"/>
        <dbReference type="ChEBI" id="CHEBI:61891"/>
        <dbReference type="EC" id="2.1.1.297"/>
    </reaction>
</comment>
<dbReference type="Gene3D" id="3.40.50.150">
    <property type="entry name" value="Vaccinia Virus protein VP39"/>
    <property type="match status" value="1"/>
</dbReference>
<dbReference type="EMBL" id="SJPF01000004">
    <property type="protein sequence ID" value="TWT31763.1"/>
    <property type="molecule type" value="Genomic_DNA"/>
</dbReference>
<comment type="caution">
    <text evidence="5">Lacks conserved residue(s) required for the propagation of feature annotation.</text>
</comment>
<dbReference type="InterPro" id="IPR019874">
    <property type="entry name" value="RF_methyltr_PrmC"/>
</dbReference>
<evidence type="ECO:0000313" key="8">
    <source>
        <dbReference type="EMBL" id="TWT31763.1"/>
    </source>
</evidence>
<keyword evidence="3 5" id="KW-0949">S-adenosyl-L-methionine</keyword>
<dbReference type="OrthoDB" id="9800643at2"/>
<keyword evidence="1 5" id="KW-0489">Methyltransferase</keyword>
<feature type="binding site" evidence="5">
    <location>
        <begin position="198"/>
        <end position="201"/>
    </location>
    <ligand>
        <name>substrate</name>
    </ligand>
</feature>
<dbReference type="InterPro" id="IPR050320">
    <property type="entry name" value="N5-glutamine_MTase"/>
</dbReference>
<feature type="binding site" evidence="5">
    <location>
        <begin position="130"/>
        <end position="134"/>
    </location>
    <ligand>
        <name>S-adenosyl-L-methionine</name>
        <dbReference type="ChEBI" id="CHEBI:59789"/>
    </ligand>
</feature>
<dbReference type="PANTHER" id="PTHR18895">
    <property type="entry name" value="HEMK METHYLTRANSFERASE"/>
    <property type="match status" value="1"/>
</dbReference>
<gene>
    <name evidence="5 8" type="primary">prmC</name>
    <name evidence="8" type="ORF">Enr8_36870</name>
</gene>
<dbReference type="GO" id="GO:0003676">
    <property type="term" value="F:nucleic acid binding"/>
    <property type="evidence" value="ECO:0007669"/>
    <property type="project" value="InterPro"/>
</dbReference>
<comment type="function">
    <text evidence="5">Methylates the class 1 translation termination release factors RF1/PrfA and RF2/PrfB on the glutamine residue of the universally conserved GGQ motif.</text>
</comment>
<dbReference type="NCBIfam" id="TIGR03534">
    <property type="entry name" value="RF_mod_PrmC"/>
    <property type="match status" value="1"/>
</dbReference>
<dbReference type="RefSeq" id="WP_146434156.1">
    <property type="nucleotide sequence ID" value="NZ_SJPF01000004.1"/>
</dbReference>
<dbReference type="PANTHER" id="PTHR18895:SF74">
    <property type="entry name" value="MTRF1L RELEASE FACTOR GLUTAMINE METHYLTRANSFERASE"/>
    <property type="match status" value="1"/>
</dbReference>
<dbReference type="InterPro" id="IPR004556">
    <property type="entry name" value="HemK-like"/>
</dbReference>
<accession>A0A5C5V199</accession>
<evidence type="ECO:0000256" key="5">
    <source>
        <dbReference type="HAMAP-Rule" id="MF_02126"/>
    </source>
</evidence>
<dbReference type="CDD" id="cd02440">
    <property type="entry name" value="AdoMet_MTases"/>
    <property type="match status" value="1"/>
</dbReference>
<feature type="binding site" evidence="5">
    <location>
        <position position="198"/>
    </location>
    <ligand>
        <name>S-adenosyl-L-methionine</name>
        <dbReference type="ChEBI" id="CHEBI:59789"/>
    </ligand>
</feature>
<dbReference type="Proteomes" id="UP000318878">
    <property type="component" value="Unassembled WGS sequence"/>
</dbReference>
<dbReference type="PROSITE" id="PS00092">
    <property type="entry name" value="N6_MTASE"/>
    <property type="match status" value="1"/>
</dbReference>
<organism evidence="8 9">
    <name type="scientific">Blastopirellula retiformator</name>
    <dbReference type="NCBI Taxonomy" id="2527970"/>
    <lineage>
        <taxon>Bacteria</taxon>
        <taxon>Pseudomonadati</taxon>
        <taxon>Planctomycetota</taxon>
        <taxon>Planctomycetia</taxon>
        <taxon>Pirellulales</taxon>
        <taxon>Pirellulaceae</taxon>
        <taxon>Blastopirellula</taxon>
    </lineage>
</organism>
<dbReference type="Pfam" id="PF17827">
    <property type="entry name" value="PrmC_N"/>
    <property type="match status" value="1"/>
</dbReference>
<evidence type="ECO:0000259" key="6">
    <source>
        <dbReference type="Pfam" id="PF05175"/>
    </source>
</evidence>
<feature type="domain" description="Release factor glutamine methyltransferase N-terminal" evidence="7">
    <location>
        <begin position="12"/>
        <end position="82"/>
    </location>
</feature>
<evidence type="ECO:0000259" key="7">
    <source>
        <dbReference type="Pfam" id="PF17827"/>
    </source>
</evidence>
<feature type="binding site" evidence="5">
    <location>
        <position position="153"/>
    </location>
    <ligand>
        <name>S-adenosyl-L-methionine</name>
        <dbReference type="ChEBI" id="CHEBI:59789"/>
    </ligand>
</feature>
<evidence type="ECO:0000313" key="9">
    <source>
        <dbReference type="Proteomes" id="UP000318878"/>
    </source>
</evidence>
<dbReference type="SUPFAM" id="SSF53335">
    <property type="entry name" value="S-adenosyl-L-methionine-dependent methyltransferases"/>
    <property type="match status" value="1"/>
</dbReference>
<sequence length="295" mass="32321">MSAEEPWTVGRLLKWTADYLQQQKHADSPRLDAELLLAQALGCKRIELYTRFDEVVADEPRGKFRGLVKQRASGMPVAYLLGRKEFYSRDFKVTQDVLIPRPETEHLVIAALDRLREIAKSGAPQICDVGTGSGCIAITLAKELKTLQATAVDISPAALQIAQANAEKHEVADRVVFVESDLLNALDEQPTLDVIVSNPPYIGLVEKPTLPRDVLEFEPHAALFSGEDGLDAIRELVAQAPSRLKPGGWLLIEFGPIVAEAATAIVAGSPHFEPPTVEKDLAKLPRVLIARRKAD</sequence>
<evidence type="ECO:0000256" key="2">
    <source>
        <dbReference type="ARBA" id="ARBA00022679"/>
    </source>
</evidence>
<dbReference type="GO" id="GO:0102559">
    <property type="term" value="F:peptide chain release factor N(5)-glutamine methyltransferase activity"/>
    <property type="evidence" value="ECO:0007669"/>
    <property type="project" value="UniProtKB-EC"/>
</dbReference>
<keyword evidence="2 5" id="KW-0808">Transferase</keyword>
<evidence type="ECO:0000256" key="4">
    <source>
        <dbReference type="ARBA" id="ARBA00048391"/>
    </source>
</evidence>
<evidence type="ECO:0000256" key="3">
    <source>
        <dbReference type="ARBA" id="ARBA00022691"/>
    </source>
</evidence>
<protein>
    <recommendedName>
        <fullName evidence="5">Release factor glutamine methyltransferase</fullName>
        <shortName evidence="5">RF MTase</shortName>
        <ecNumber evidence="5">2.1.1.297</ecNumber>
    </recommendedName>
    <alternativeName>
        <fullName evidence="5">N5-glutamine methyltransferase PrmC</fullName>
    </alternativeName>
    <alternativeName>
        <fullName evidence="5">Protein-(glutamine-N5) MTase PrmC</fullName>
    </alternativeName>
    <alternativeName>
        <fullName evidence="5">Protein-glutamine N-methyltransferase PrmC</fullName>
    </alternativeName>
</protein>
<reference evidence="8 9" key="1">
    <citation type="submission" date="2019-02" db="EMBL/GenBank/DDBJ databases">
        <title>Deep-cultivation of Planctomycetes and their phenomic and genomic characterization uncovers novel biology.</title>
        <authorList>
            <person name="Wiegand S."/>
            <person name="Jogler M."/>
            <person name="Boedeker C."/>
            <person name="Pinto D."/>
            <person name="Vollmers J."/>
            <person name="Rivas-Marin E."/>
            <person name="Kohn T."/>
            <person name="Peeters S.H."/>
            <person name="Heuer A."/>
            <person name="Rast P."/>
            <person name="Oberbeckmann S."/>
            <person name="Bunk B."/>
            <person name="Jeske O."/>
            <person name="Meyerdierks A."/>
            <person name="Storesund J.E."/>
            <person name="Kallscheuer N."/>
            <person name="Luecker S."/>
            <person name="Lage O.M."/>
            <person name="Pohl T."/>
            <person name="Merkel B.J."/>
            <person name="Hornburger P."/>
            <person name="Mueller R.-W."/>
            <person name="Bruemmer F."/>
            <person name="Labrenz M."/>
            <person name="Spormann A.M."/>
            <person name="Op Den Camp H."/>
            <person name="Overmann J."/>
            <person name="Amann R."/>
            <person name="Jetten M.S.M."/>
            <person name="Mascher T."/>
            <person name="Medema M.H."/>
            <person name="Devos D.P."/>
            <person name="Kaster A.-K."/>
            <person name="Ovreas L."/>
            <person name="Rohde M."/>
            <person name="Galperin M.Y."/>
            <person name="Jogler C."/>
        </authorList>
    </citation>
    <scope>NUCLEOTIDE SEQUENCE [LARGE SCALE GENOMIC DNA]</scope>
    <source>
        <strain evidence="8 9">Enr8</strain>
    </source>
</reference>